<keyword evidence="1" id="KW-0812">Transmembrane</keyword>
<proteinExistence type="predicted"/>
<keyword evidence="1" id="KW-1133">Transmembrane helix</keyword>
<name>A0A1G4XBX8_9ACTN</name>
<dbReference type="EMBL" id="FMUH01000001">
    <property type="protein sequence ID" value="SCX38671.1"/>
    <property type="molecule type" value="Genomic_DNA"/>
</dbReference>
<gene>
    <name evidence="2" type="ORF">SAMN03159343_0470</name>
</gene>
<protein>
    <submittedName>
        <fullName evidence="2">Uncharacterized protein</fullName>
    </submittedName>
</protein>
<accession>A0A1G4XBX8</accession>
<feature type="transmembrane region" description="Helical" evidence="1">
    <location>
        <begin position="176"/>
        <end position="196"/>
    </location>
</feature>
<dbReference type="STRING" id="1960309.SAMN03159343_0470"/>
<dbReference type="RefSeq" id="WP_092799279.1">
    <property type="nucleotide sequence ID" value="NZ_FMUH01000001.1"/>
</dbReference>
<evidence type="ECO:0000313" key="2">
    <source>
        <dbReference type="EMBL" id="SCX38671.1"/>
    </source>
</evidence>
<feature type="transmembrane region" description="Helical" evidence="1">
    <location>
        <begin position="92"/>
        <end position="113"/>
    </location>
</feature>
<evidence type="ECO:0000256" key="1">
    <source>
        <dbReference type="SAM" id="Phobius"/>
    </source>
</evidence>
<organism evidence="2 3">
    <name type="scientific">Klenkia marina</name>
    <dbReference type="NCBI Taxonomy" id="1960309"/>
    <lineage>
        <taxon>Bacteria</taxon>
        <taxon>Bacillati</taxon>
        <taxon>Actinomycetota</taxon>
        <taxon>Actinomycetes</taxon>
        <taxon>Geodermatophilales</taxon>
        <taxon>Geodermatophilaceae</taxon>
        <taxon>Klenkia</taxon>
    </lineage>
</organism>
<dbReference type="Proteomes" id="UP000198981">
    <property type="component" value="Unassembled WGS sequence"/>
</dbReference>
<feature type="transmembrane region" description="Helical" evidence="1">
    <location>
        <begin position="60"/>
        <end position="85"/>
    </location>
</feature>
<keyword evidence="1" id="KW-0472">Membrane</keyword>
<dbReference type="AlphaFoldDB" id="A0A1G4XBX8"/>
<keyword evidence="3" id="KW-1185">Reference proteome</keyword>
<sequence length="210" mass="20528">MSSTTVALPRVPAVHPTARRRPPAAVLAVGALAVAEAVGLLALGLTSLDAVWGDGLRPPGGLVVGTLVGLAAWVVVAAAGGASLVDGAGNRLLVAVAVGELALLAVLALAGVVDGVRTVELSGRPLPLTALAVTAAVVPLVKLLLGTSPAAGTWTATTPRPVRAPRPPQAHRRARAVTLAVIAAVLTTVAVTGHPAPGSTAPASVVDSAH</sequence>
<evidence type="ECO:0000313" key="3">
    <source>
        <dbReference type="Proteomes" id="UP000198981"/>
    </source>
</evidence>
<feature type="transmembrane region" description="Helical" evidence="1">
    <location>
        <begin position="125"/>
        <end position="145"/>
    </location>
</feature>
<reference evidence="3" key="1">
    <citation type="submission" date="2016-10" db="EMBL/GenBank/DDBJ databases">
        <authorList>
            <person name="Varghese N."/>
            <person name="Submissions S."/>
        </authorList>
    </citation>
    <scope>NUCLEOTIDE SEQUENCE [LARGE SCALE GENOMIC DNA]</scope>
    <source>
        <strain evidence="3">DSM 45722</strain>
    </source>
</reference>
<feature type="transmembrane region" description="Helical" evidence="1">
    <location>
        <begin position="25"/>
        <end position="48"/>
    </location>
</feature>